<dbReference type="PANTHER" id="PTHR32063:SF13">
    <property type="entry name" value="MULTIDRUG EFFLUX PUMP SUBUNIT ACRB-RELATED"/>
    <property type="match status" value="1"/>
</dbReference>
<dbReference type="Pfam" id="PF00873">
    <property type="entry name" value="ACR_tran"/>
    <property type="match status" value="2"/>
</dbReference>
<name>A0A1I4CUR6_9GAMM</name>
<protein>
    <submittedName>
        <fullName evidence="3">AcrB/AcrD/AcrF family protein</fullName>
    </submittedName>
</protein>
<evidence type="ECO:0000313" key="5">
    <source>
        <dbReference type="Proteomes" id="UP000199579"/>
    </source>
</evidence>
<sequence length="239" mass="25569">MGQIQGALVGIALVLSAVFMPMVFFGGSTGVIYRPFSITIVAAMALSVLVALIFTPALCTTLLKPGAWLQLRRCHGRGGADRQRTAAGYRLRLCGLSSGVHCQVGQLATIGPSAKNAILIVEFAKALHEQGMTLLESAVEACRMRLRPILMTSLAFIPGVVPLATSSDADAGSRHAMGTGVIGGMLTVTVLTIFWVPLFHVQVSSWFTGRSRAEQRRKRAVKQGRGRHSWLAAGKRCLQ</sequence>
<dbReference type="EMBL" id="FOSX01000028">
    <property type="protein sequence ID" value="SFK84360.1"/>
    <property type="molecule type" value="Genomic_DNA"/>
</dbReference>
<dbReference type="GO" id="GO:0042910">
    <property type="term" value="F:xenobiotic transmembrane transporter activity"/>
    <property type="evidence" value="ECO:0007669"/>
    <property type="project" value="TreeGrafter"/>
</dbReference>
<keyword evidence="4" id="KW-1185">Reference proteome</keyword>
<keyword evidence="1" id="KW-0812">Transmembrane</keyword>
<dbReference type="Proteomes" id="UP000198861">
    <property type="component" value="Unassembled WGS sequence"/>
</dbReference>
<dbReference type="PRINTS" id="PR00702">
    <property type="entry name" value="ACRIFLAVINRP"/>
</dbReference>
<reference evidence="3 5" key="1">
    <citation type="submission" date="2016-10" db="EMBL/GenBank/DDBJ databases">
        <authorList>
            <person name="de Groot N.N."/>
        </authorList>
    </citation>
    <scope>NUCLEOTIDE SEQUENCE [LARGE SCALE GENOMIC DNA]</scope>
    <source>
        <strain evidence="3 5">DSM 381</strain>
    </source>
</reference>
<feature type="transmembrane region" description="Helical" evidence="1">
    <location>
        <begin position="149"/>
        <end position="165"/>
    </location>
</feature>
<dbReference type="Gene3D" id="1.20.1640.10">
    <property type="entry name" value="Multidrug efflux transporter AcrB transmembrane domain"/>
    <property type="match status" value="2"/>
</dbReference>
<feature type="transmembrane region" description="Helical" evidence="1">
    <location>
        <begin position="7"/>
        <end position="26"/>
    </location>
</feature>
<evidence type="ECO:0000256" key="1">
    <source>
        <dbReference type="SAM" id="Phobius"/>
    </source>
</evidence>
<dbReference type="AlphaFoldDB" id="A0A1I4CUR6"/>
<keyword evidence="1" id="KW-0472">Membrane</keyword>
<gene>
    <name evidence="2" type="ORF">SAMN04244571_03246</name>
    <name evidence="3" type="ORF">SAMN04244574_02060</name>
</gene>
<dbReference type="InterPro" id="IPR001036">
    <property type="entry name" value="Acrflvin-R"/>
</dbReference>
<evidence type="ECO:0000313" key="2">
    <source>
        <dbReference type="EMBL" id="SFB49449.1"/>
    </source>
</evidence>
<proteinExistence type="predicted"/>
<dbReference type="GO" id="GO:0005886">
    <property type="term" value="C:plasma membrane"/>
    <property type="evidence" value="ECO:0007669"/>
    <property type="project" value="TreeGrafter"/>
</dbReference>
<feature type="transmembrane region" description="Helical" evidence="1">
    <location>
        <begin position="185"/>
        <end position="209"/>
    </location>
</feature>
<evidence type="ECO:0000313" key="4">
    <source>
        <dbReference type="Proteomes" id="UP000198861"/>
    </source>
</evidence>
<feature type="transmembrane region" description="Helical" evidence="1">
    <location>
        <begin position="38"/>
        <end position="63"/>
    </location>
</feature>
<accession>A0A1I4CUR6</accession>
<dbReference type="SUPFAM" id="SSF82866">
    <property type="entry name" value="Multidrug efflux transporter AcrB transmembrane domain"/>
    <property type="match status" value="2"/>
</dbReference>
<evidence type="ECO:0000313" key="3">
    <source>
        <dbReference type="EMBL" id="SFK84360.1"/>
    </source>
</evidence>
<dbReference type="PANTHER" id="PTHR32063">
    <property type="match status" value="1"/>
</dbReference>
<dbReference type="EMBL" id="FOKJ01000061">
    <property type="protein sequence ID" value="SFB49449.1"/>
    <property type="molecule type" value="Genomic_DNA"/>
</dbReference>
<organism evidence="3 5">
    <name type="scientific">Azotobacter beijerinckii</name>
    <dbReference type="NCBI Taxonomy" id="170623"/>
    <lineage>
        <taxon>Bacteria</taxon>
        <taxon>Pseudomonadati</taxon>
        <taxon>Pseudomonadota</taxon>
        <taxon>Gammaproteobacteria</taxon>
        <taxon>Pseudomonadales</taxon>
        <taxon>Pseudomonadaceae</taxon>
        <taxon>Azotobacter</taxon>
    </lineage>
</organism>
<reference evidence="2 4" key="2">
    <citation type="submission" date="2016-10" db="EMBL/GenBank/DDBJ databases">
        <authorList>
            <person name="Varghese N."/>
            <person name="Submissions S."/>
        </authorList>
    </citation>
    <scope>NUCLEOTIDE SEQUENCE [LARGE SCALE GENOMIC DNA]</scope>
    <source>
        <strain evidence="2 4">DSM 282</strain>
    </source>
</reference>
<keyword evidence="1" id="KW-1133">Transmembrane helix</keyword>
<dbReference type="Proteomes" id="UP000199579">
    <property type="component" value="Unassembled WGS sequence"/>
</dbReference>